<dbReference type="AlphaFoldDB" id="A0AAV7M4G1"/>
<name>A0AAV7M4G1_PLEWA</name>
<accession>A0AAV7M4G1</accession>
<proteinExistence type="predicted"/>
<gene>
    <name evidence="1" type="ORF">NDU88_003778</name>
</gene>
<evidence type="ECO:0000313" key="1">
    <source>
        <dbReference type="EMBL" id="KAJ1098671.1"/>
    </source>
</evidence>
<protein>
    <submittedName>
        <fullName evidence="1">Uncharacterized protein</fullName>
    </submittedName>
</protein>
<dbReference type="Proteomes" id="UP001066276">
    <property type="component" value="Chromosome 10"/>
</dbReference>
<comment type="caution">
    <text evidence="1">The sequence shown here is derived from an EMBL/GenBank/DDBJ whole genome shotgun (WGS) entry which is preliminary data.</text>
</comment>
<keyword evidence="2" id="KW-1185">Reference proteome</keyword>
<sequence length="239" mass="24918">MAANSVVQALKVLQEAGRKDLIKVGVLEQAWVELKRPKRSSAERVTAAVLECTSPESPKKFRKYKVKSVAGRKVSVSPERSEGMEQGLLSLPGVSGMRGGGARLIRRTGSSLRQRVVALGRGSSINMAAGAGQGKAASGGSACLRSATSVVPSGGRMVACGASACTLQKAAQQAPLALESGGVRGDEHFEERPLGRAAKKAAPSGMAVCGSLEPDNPHLGVGRGGGKNFGIKFYYYYRF</sequence>
<organism evidence="1 2">
    <name type="scientific">Pleurodeles waltl</name>
    <name type="common">Iberian ribbed newt</name>
    <dbReference type="NCBI Taxonomy" id="8319"/>
    <lineage>
        <taxon>Eukaryota</taxon>
        <taxon>Metazoa</taxon>
        <taxon>Chordata</taxon>
        <taxon>Craniata</taxon>
        <taxon>Vertebrata</taxon>
        <taxon>Euteleostomi</taxon>
        <taxon>Amphibia</taxon>
        <taxon>Batrachia</taxon>
        <taxon>Caudata</taxon>
        <taxon>Salamandroidea</taxon>
        <taxon>Salamandridae</taxon>
        <taxon>Pleurodelinae</taxon>
        <taxon>Pleurodeles</taxon>
    </lineage>
</organism>
<dbReference type="EMBL" id="JANPWB010000014">
    <property type="protein sequence ID" value="KAJ1098671.1"/>
    <property type="molecule type" value="Genomic_DNA"/>
</dbReference>
<reference evidence="1" key="1">
    <citation type="journal article" date="2022" name="bioRxiv">
        <title>Sequencing and chromosome-scale assembly of the giantPleurodeles waltlgenome.</title>
        <authorList>
            <person name="Brown T."/>
            <person name="Elewa A."/>
            <person name="Iarovenko S."/>
            <person name="Subramanian E."/>
            <person name="Araus A.J."/>
            <person name="Petzold A."/>
            <person name="Susuki M."/>
            <person name="Suzuki K.-i.T."/>
            <person name="Hayashi T."/>
            <person name="Toyoda A."/>
            <person name="Oliveira C."/>
            <person name="Osipova E."/>
            <person name="Leigh N.D."/>
            <person name="Simon A."/>
            <person name="Yun M.H."/>
        </authorList>
    </citation>
    <scope>NUCLEOTIDE SEQUENCE</scope>
    <source>
        <strain evidence="1">20211129_DDA</strain>
        <tissue evidence="1">Liver</tissue>
    </source>
</reference>
<evidence type="ECO:0000313" key="2">
    <source>
        <dbReference type="Proteomes" id="UP001066276"/>
    </source>
</evidence>